<dbReference type="OrthoDB" id="3357408at2759"/>
<comment type="caution">
    <text evidence="2">The sequence shown here is derived from an EMBL/GenBank/DDBJ whole genome shotgun (WGS) entry which is preliminary data.</text>
</comment>
<accession>A0A4R0R240</accession>
<feature type="transmembrane region" description="Helical" evidence="1">
    <location>
        <begin position="48"/>
        <end position="68"/>
    </location>
</feature>
<feature type="transmembrane region" description="Helical" evidence="1">
    <location>
        <begin position="126"/>
        <end position="145"/>
    </location>
</feature>
<evidence type="ECO:0008006" key="4">
    <source>
        <dbReference type="Google" id="ProtNLM"/>
    </source>
</evidence>
<reference evidence="2 3" key="1">
    <citation type="submission" date="2018-11" db="EMBL/GenBank/DDBJ databases">
        <title>Genome assembly of Steccherinum ochraceum LE-BIN_3174, the white-rot fungus of the Steccherinaceae family (The Residual Polyporoid clade, Polyporales, Basidiomycota).</title>
        <authorList>
            <person name="Fedorova T.V."/>
            <person name="Glazunova O.A."/>
            <person name="Landesman E.O."/>
            <person name="Moiseenko K.V."/>
            <person name="Psurtseva N.V."/>
            <person name="Savinova O.S."/>
            <person name="Shakhova N.V."/>
            <person name="Tyazhelova T.V."/>
            <person name="Vasina D.V."/>
        </authorList>
    </citation>
    <scope>NUCLEOTIDE SEQUENCE [LARGE SCALE GENOMIC DNA]</scope>
    <source>
        <strain evidence="2 3">LE-BIN_3174</strain>
    </source>
</reference>
<feature type="transmembrane region" description="Helical" evidence="1">
    <location>
        <begin position="238"/>
        <end position="259"/>
    </location>
</feature>
<evidence type="ECO:0000313" key="2">
    <source>
        <dbReference type="EMBL" id="TCD61071.1"/>
    </source>
</evidence>
<name>A0A4R0R240_9APHY</name>
<protein>
    <recommendedName>
        <fullName evidence="4">G-protein coupled receptors family 1 profile domain-containing protein</fullName>
    </recommendedName>
</protein>
<evidence type="ECO:0000313" key="3">
    <source>
        <dbReference type="Proteomes" id="UP000292702"/>
    </source>
</evidence>
<keyword evidence="1" id="KW-0472">Membrane</keyword>
<keyword evidence="3" id="KW-1185">Reference proteome</keyword>
<keyword evidence="1" id="KW-1133">Transmembrane helix</keyword>
<feature type="transmembrane region" description="Helical" evidence="1">
    <location>
        <begin position="12"/>
        <end position="36"/>
    </location>
</feature>
<dbReference type="Proteomes" id="UP000292702">
    <property type="component" value="Unassembled WGS sequence"/>
</dbReference>
<gene>
    <name evidence="2" type="ORF">EIP91_009075</name>
</gene>
<sequence length="360" mass="40080">MAAFPLDLAQLIALFVQSVLYGVFLVSFAMCLHALWNSQLPSSGQKRMFVVVTLLLFVFATSGVAFGLRHVIDAFIYYHGSGGAAQELSDISYWVNVMEGLMYNLQTSIADFVMIYRCFVLYGRSWSIIAVLIVLWLAGIGDKVLPLTWFNSGSRYSVCEVFTTYAQFTEHRATNLDTKRVIPWLASILAVTMALNVIATGLIVYRIWSVEHRSKDFIICSRDSSGRKESALKRAMRIIIESGVLYTVSVFLFFVTFLAKNNAQYATSHAVVQIIGIAFNMIIIRVNQRQSVDTSSAQSGRYNTEPFFALGYSGSRVAQDMPLAGISVDITVESDQCTTKNYGEERVELNSLAPSTSSRK</sequence>
<dbReference type="EMBL" id="RWJN01000509">
    <property type="protein sequence ID" value="TCD61071.1"/>
    <property type="molecule type" value="Genomic_DNA"/>
</dbReference>
<feature type="transmembrane region" description="Helical" evidence="1">
    <location>
        <begin position="265"/>
        <end position="284"/>
    </location>
</feature>
<proteinExistence type="predicted"/>
<dbReference type="AlphaFoldDB" id="A0A4R0R240"/>
<organism evidence="2 3">
    <name type="scientific">Steccherinum ochraceum</name>
    <dbReference type="NCBI Taxonomy" id="92696"/>
    <lineage>
        <taxon>Eukaryota</taxon>
        <taxon>Fungi</taxon>
        <taxon>Dikarya</taxon>
        <taxon>Basidiomycota</taxon>
        <taxon>Agaricomycotina</taxon>
        <taxon>Agaricomycetes</taxon>
        <taxon>Polyporales</taxon>
        <taxon>Steccherinaceae</taxon>
        <taxon>Steccherinum</taxon>
    </lineage>
</organism>
<keyword evidence="1" id="KW-0812">Transmembrane</keyword>
<feature type="transmembrane region" description="Helical" evidence="1">
    <location>
        <begin position="181"/>
        <end position="205"/>
    </location>
</feature>
<evidence type="ECO:0000256" key="1">
    <source>
        <dbReference type="SAM" id="Phobius"/>
    </source>
</evidence>